<keyword evidence="3" id="KW-0328">Glycosyltransferase</keyword>
<evidence type="ECO:0000313" key="7">
    <source>
        <dbReference type="EMBL" id="SHK24203.1"/>
    </source>
</evidence>
<dbReference type="InterPro" id="IPR029044">
    <property type="entry name" value="Nucleotide-diphossugar_trans"/>
</dbReference>
<dbReference type="STRING" id="1123349.SAMN02744037_01962"/>
<evidence type="ECO:0000313" key="8">
    <source>
        <dbReference type="Proteomes" id="UP000242497"/>
    </source>
</evidence>
<protein>
    <submittedName>
        <fullName evidence="7">Glycosyltransferase, GT2 family</fullName>
    </submittedName>
</protein>
<dbReference type="Pfam" id="PF00535">
    <property type="entry name" value="Glycos_transf_2"/>
    <property type="match status" value="1"/>
</dbReference>
<reference evidence="8" key="1">
    <citation type="submission" date="2016-11" db="EMBL/GenBank/DDBJ databases">
        <authorList>
            <person name="Varghese N."/>
            <person name="Submissions S."/>
        </authorList>
    </citation>
    <scope>NUCLEOTIDE SEQUENCE [LARGE SCALE GENOMIC DNA]</scope>
    <source>
        <strain evidence="8">DSM 15518</strain>
    </source>
</reference>
<proteinExistence type="inferred from homology"/>
<evidence type="ECO:0000259" key="6">
    <source>
        <dbReference type="Pfam" id="PF00535"/>
    </source>
</evidence>
<keyword evidence="4 7" id="KW-0808">Transferase</keyword>
<sequence>MKISVIIPNYNGRKLLKDCLESLAKQSFKDFEIIIIDNGSSDHSKEFVNKNYPKITFIEMGKNCGFSMAVNHGIKLSKGKYVVLLNNDTIAEENWLKCLLNTIESDEKIFSVSSKMIQFNNRDLIDDSGDSLNILGLAWQLGHGFKKEKCNSYKKVFSSCAGAAIYRKDLFEKIGYFDKKFFAYLEDVDIGYRANIYGYINIYCPYAKIYHIGSATSGTGYSDFKVFLTSRNNTYLIYKNMPILQLLLNSPFLFIGFIFKYMIFSRLGYSKSYIEGTIEGIKTLRKIEKTHFKFKNIKNYIKIQLGLVFDLFRYIFYKIQIRMNK</sequence>
<keyword evidence="8" id="KW-1185">Reference proteome</keyword>
<evidence type="ECO:0000256" key="2">
    <source>
        <dbReference type="ARBA" id="ARBA00006739"/>
    </source>
</evidence>
<accession>A0A1M6QVR1</accession>
<keyword evidence="5" id="KW-1133">Transmembrane helix</keyword>
<keyword evidence="5" id="KW-0472">Membrane</keyword>
<dbReference type="PANTHER" id="PTHR43179">
    <property type="entry name" value="RHAMNOSYLTRANSFERASE WBBL"/>
    <property type="match status" value="1"/>
</dbReference>
<comment type="similarity">
    <text evidence="2">Belongs to the glycosyltransferase 2 family.</text>
</comment>
<evidence type="ECO:0000256" key="4">
    <source>
        <dbReference type="ARBA" id="ARBA00022679"/>
    </source>
</evidence>
<evidence type="ECO:0000256" key="1">
    <source>
        <dbReference type="ARBA" id="ARBA00004776"/>
    </source>
</evidence>
<dbReference type="OrthoDB" id="9771846at2"/>
<feature type="transmembrane region" description="Helical" evidence="5">
    <location>
        <begin position="243"/>
        <end position="263"/>
    </location>
</feature>
<dbReference type="EMBL" id="FRAE01000048">
    <property type="protein sequence ID" value="SHK24203.1"/>
    <property type="molecule type" value="Genomic_DNA"/>
</dbReference>
<dbReference type="InterPro" id="IPR001173">
    <property type="entry name" value="Glyco_trans_2-like"/>
</dbReference>
<feature type="domain" description="Glycosyltransferase 2-like" evidence="6">
    <location>
        <begin position="4"/>
        <end position="175"/>
    </location>
</feature>
<name>A0A1M6QVR1_9FIRM</name>
<dbReference type="PANTHER" id="PTHR43179:SF12">
    <property type="entry name" value="GALACTOFURANOSYLTRANSFERASE GLFT2"/>
    <property type="match status" value="1"/>
</dbReference>
<dbReference type="CDD" id="cd04186">
    <property type="entry name" value="GT_2_like_c"/>
    <property type="match status" value="1"/>
</dbReference>
<gene>
    <name evidence="7" type="ORF">SAMN02744037_01962</name>
</gene>
<dbReference type="AlphaFoldDB" id="A0A1M6QVR1"/>
<evidence type="ECO:0000256" key="5">
    <source>
        <dbReference type="SAM" id="Phobius"/>
    </source>
</evidence>
<comment type="pathway">
    <text evidence="1">Cell wall biogenesis; cell wall polysaccharide biosynthesis.</text>
</comment>
<dbReference type="Proteomes" id="UP000242497">
    <property type="component" value="Unassembled WGS sequence"/>
</dbReference>
<dbReference type="GO" id="GO:0016757">
    <property type="term" value="F:glycosyltransferase activity"/>
    <property type="evidence" value="ECO:0007669"/>
    <property type="project" value="UniProtKB-KW"/>
</dbReference>
<dbReference type="SUPFAM" id="SSF53448">
    <property type="entry name" value="Nucleotide-diphospho-sugar transferases"/>
    <property type="match status" value="1"/>
</dbReference>
<organism evidence="7 8">
    <name type="scientific">Tepidibacter formicigenes DSM 15518</name>
    <dbReference type="NCBI Taxonomy" id="1123349"/>
    <lineage>
        <taxon>Bacteria</taxon>
        <taxon>Bacillati</taxon>
        <taxon>Bacillota</taxon>
        <taxon>Clostridia</taxon>
        <taxon>Peptostreptococcales</taxon>
        <taxon>Peptostreptococcaceae</taxon>
        <taxon>Tepidibacter</taxon>
    </lineage>
</organism>
<keyword evidence="5" id="KW-0812">Transmembrane</keyword>
<dbReference type="Gene3D" id="3.90.550.10">
    <property type="entry name" value="Spore Coat Polysaccharide Biosynthesis Protein SpsA, Chain A"/>
    <property type="match status" value="1"/>
</dbReference>
<evidence type="ECO:0000256" key="3">
    <source>
        <dbReference type="ARBA" id="ARBA00022676"/>
    </source>
</evidence>
<dbReference type="RefSeq" id="WP_072889504.1">
    <property type="nucleotide sequence ID" value="NZ_FRAE01000048.1"/>
</dbReference>